<comment type="caution">
    <text evidence="6">The sequence shown here is derived from an EMBL/GenBank/DDBJ whole genome shotgun (WGS) entry which is preliminary data.</text>
</comment>
<protein>
    <recommendedName>
        <fullName evidence="5">Tyr recombinase domain-containing protein</fullName>
    </recommendedName>
</protein>
<proteinExistence type="inferred from homology"/>
<dbReference type="InterPro" id="IPR010998">
    <property type="entry name" value="Integrase_recombinase_N"/>
</dbReference>
<dbReference type="Pfam" id="PF00589">
    <property type="entry name" value="Phage_integrase"/>
    <property type="match status" value="1"/>
</dbReference>
<dbReference type="Proteomes" id="UP001500665">
    <property type="component" value="Unassembled WGS sequence"/>
</dbReference>
<evidence type="ECO:0000256" key="4">
    <source>
        <dbReference type="ARBA" id="ARBA00023172"/>
    </source>
</evidence>
<dbReference type="PANTHER" id="PTHR30629">
    <property type="entry name" value="PROPHAGE INTEGRASE"/>
    <property type="match status" value="1"/>
</dbReference>
<dbReference type="PANTHER" id="PTHR30629:SF2">
    <property type="entry name" value="PROPHAGE INTEGRASE INTS-RELATED"/>
    <property type="match status" value="1"/>
</dbReference>
<evidence type="ECO:0000256" key="1">
    <source>
        <dbReference type="ARBA" id="ARBA00008857"/>
    </source>
</evidence>
<evidence type="ECO:0000256" key="3">
    <source>
        <dbReference type="ARBA" id="ARBA00023125"/>
    </source>
</evidence>
<organism evidence="6 7">
    <name type="scientific">Actinocorallia libanotica</name>
    <dbReference type="NCBI Taxonomy" id="46162"/>
    <lineage>
        <taxon>Bacteria</taxon>
        <taxon>Bacillati</taxon>
        <taxon>Actinomycetota</taxon>
        <taxon>Actinomycetes</taxon>
        <taxon>Streptosporangiales</taxon>
        <taxon>Thermomonosporaceae</taxon>
        <taxon>Actinocorallia</taxon>
    </lineage>
</organism>
<dbReference type="RefSeq" id="WP_344247123.1">
    <property type="nucleotide sequence ID" value="NZ_BAAAHH010000057.1"/>
</dbReference>
<keyword evidence="4" id="KW-0233">DNA recombination</keyword>
<keyword evidence="2" id="KW-0229">DNA integration</keyword>
<evidence type="ECO:0000313" key="6">
    <source>
        <dbReference type="EMBL" id="GAA0968559.1"/>
    </source>
</evidence>
<dbReference type="InterPro" id="IPR011010">
    <property type="entry name" value="DNA_brk_join_enz"/>
</dbReference>
<dbReference type="InterPro" id="IPR050808">
    <property type="entry name" value="Phage_Integrase"/>
</dbReference>
<comment type="similarity">
    <text evidence="1">Belongs to the 'phage' integrase family.</text>
</comment>
<evidence type="ECO:0000259" key="5">
    <source>
        <dbReference type="PROSITE" id="PS51898"/>
    </source>
</evidence>
<dbReference type="PROSITE" id="PS51898">
    <property type="entry name" value="TYR_RECOMBINASE"/>
    <property type="match status" value="1"/>
</dbReference>
<evidence type="ECO:0000256" key="2">
    <source>
        <dbReference type="ARBA" id="ARBA00022908"/>
    </source>
</evidence>
<sequence length="456" mass="52301">MAYAIKRTCKNGKTRYVGMYKSKDGKYKSAGTYDTPERAVEVAAKQERHLPSLLQETAPASKATMTIHRFCTERFLPLHNIGAATRQGYAYTAKNHILPYIGHLRISEAERETFYNLLVKVLPSQEVSRGVIVATRKVLSAMCQMALDEGYRKDNPLRTIRLPQAPTKRILVADHDQWRRLEEALAHPPARLFARLNVTSWARRCEMISLRPCDFEFDKQVLNITRSTVYVTAKYHPSGRSGWLTKPHPKNGDWRRFAISKQMCVSLQDHIEEHSIGPEDLLFPHWMFAYQKDHAAAETEEEELPPLVSKSGLIYQHGTKAARYGMKCTCTKCRAFAADYQREWRRKRAEEYKANGQLLKTDVWRRDGTEFLGTDVWNRFWHKARTAAGLPEGFTPYNARHTGISWAIDKGVDLQKVRQRAGHGSLSITSRYAAILNEQDTTLAETLEEIFNNFGH</sequence>
<dbReference type="InterPro" id="IPR002104">
    <property type="entry name" value="Integrase_catalytic"/>
</dbReference>
<keyword evidence="7" id="KW-1185">Reference proteome</keyword>
<accession>A0ABN1RZR5</accession>
<keyword evidence="3" id="KW-0238">DNA-binding</keyword>
<evidence type="ECO:0000313" key="7">
    <source>
        <dbReference type="Proteomes" id="UP001500665"/>
    </source>
</evidence>
<reference evidence="6 7" key="1">
    <citation type="journal article" date="2019" name="Int. J. Syst. Evol. Microbiol.">
        <title>The Global Catalogue of Microorganisms (GCM) 10K type strain sequencing project: providing services to taxonomists for standard genome sequencing and annotation.</title>
        <authorList>
            <consortium name="The Broad Institute Genomics Platform"/>
            <consortium name="The Broad Institute Genome Sequencing Center for Infectious Disease"/>
            <person name="Wu L."/>
            <person name="Ma J."/>
        </authorList>
    </citation>
    <scope>NUCLEOTIDE SEQUENCE [LARGE SCALE GENOMIC DNA]</scope>
    <source>
        <strain evidence="6 7">JCM 10696</strain>
    </source>
</reference>
<dbReference type="InterPro" id="IPR013762">
    <property type="entry name" value="Integrase-like_cat_sf"/>
</dbReference>
<dbReference type="Gene3D" id="1.10.150.130">
    <property type="match status" value="1"/>
</dbReference>
<name>A0ABN1RZR5_9ACTN</name>
<dbReference type="SUPFAM" id="SSF56349">
    <property type="entry name" value="DNA breaking-rejoining enzymes"/>
    <property type="match status" value="2"/>
</dbReference>
<dbReference type="Gene3D" id="1.10.443.10">
    <property type="entry name" value="Intergrase catalytic core"/>
    <property type="match status" value="2"/>
</dbReference>
<gene>
    <name evidence="6" type="ORF">GCM10009550_74100</name>
</gene>
<dbReference type="EMBL" id="BAAAHH010000057">
    <property type="protein sequence ID" value="GAA0968559.1"/>
    <property type="molecule type" value="Genomic_DNA"/>
</dbReference>
<dbReference type="CDD" id="cd00397">
    <property type="entry name" value="DNA_BRE_C"/>
    <property type="match status" value="1"/>
</dbReference>
<feature type="domain" description="Tyr recombinase" evidence="5">
    <location>
        <begin position="166"/>
        <end position="445"/>
    </location>
</feature>